<dbReference type="Proteomes" id="UP000078559">
    <property type="component" value="Chromosome 7"/>
</dbReference>
<evidence type="ECO:0000256" key="1">
    <source>
        <dbReference type="ARBA" id="ARBA00006328"/>
    </source>
</evidence>
<sequence>MANKIITIVGVTGNQGISIVNALLTKPDFHLRGLTRNPSSAQAQDLASKGVEIVQANLDDPASIRSAFAGSHIIYAITDFVESFARSGAEEAVTMETRQGVALAEAAAATPTLEHYIWSTLPDWDVLTGDKYHVPHARSKVDVDLHIREKLPDLAAKTTFFWISFYHTNLLFPVFQPLYVESANAWLQIQIQDPDTPILTIGDIRANAGKFVEAIVQQREKTTGGKVVLVEVETTTSGEMLQLWAKAKGVKAVYVKTDADAYRALWPGFSEEISGMMKAWELLKDKSWKGAHGEEILTKEDLGITGLVGLEESFKTLNFPE</sequence>
<keyword evidence="2" id="KW-0521">NADP</keyword>
<dbReference type="InterPro" id="IPR051164">
    <property type="entry name" value="NmrA-like_oxidored"/>
</dbReference>
<evidence type="ECO:0000313" key="4">
    <source>
        <dbReference type="EMBL" id="KUI71036.1"/>
    </source>
</evidence>
<dbReference type="AlphaFoldDB" id="A0A194W3C7"/>
<dbReference type="InterPro" id="IPR008030">
    <property type="entry name" value="NmrA-like"/>
</dbReference>
<dbReference type="PANTHER" id="PTHR42748">
    <property type="entry name" value="NITROGEN METABOLITE REPRESSION PROTEIN NMRA FAMILY MEMBER"/>
    <property type="match status" value="1"/>
</dbReference>
<keyword evidence="5" id="KW-1185">Reference proteome</keyword>
<dbReference type="GO" id="GO:0005634">
    <property type="term" value="C:nucleus"/>
    <property type="evidence" value="ECO:0007669"/>
    <property type="project" value="TreeGrafter"/>
</dbReference>
<gene>
    <name evidence="4" type="ORF">VM1G_07032</name>
</gene>
<organism evidence="4 5">
    <name type="scientific">Cytospora mali</name>
    <name type="common">Apple Valsa canker fungus</name>
    <name type="synonym">Valsa mali</name>
    <dbReference type="NCBI Taxonomy" id="578113"/>
    <lineage>
        <taxon>Eukaryota</taxon>
        <taxon>Fungi</taxon>
        <taxon>Dikarya</taxon>
        <taxon>Ascomycota</taxon>
        <taxon>Pezizomycotina</taxon>
        <taxon>Sordariomycetes</taxon>
        <taxon>Sordariomycetidae</taxon>
        <taxon>Diaporthales</taxon>
        <taxon>Cytosporaceae</taxon>
        <taxon>Cytospora</taxon>
    </lineage>
</organism>
<dbReference type="PANTHER" id="PTHR42748:SF28">
    <property type="entry name" value="NMRA-LIKE DOMAIN-CONTAINING PROTEIN"/>
    <property type="match status" value="1"/>
</dbReference>
<comment type="similarity">
    <text evidence="1">Belongs to the NmrA-type oxidoreductase family.</text>
</comment>
<evidence type="ECO:0000259" key="3">
    <source>
        <dbReference type="Pfam" id="PF05368"/>
    </source>
</evidence>
<feature type="domain" description="NmrA-like" evidence="3">
    <location>
        <begin position="3"/>
        <end position="281"/>
    </location>
</feature>
<dbReference type="OrthoDB" id="300709at2759"/>
<accession>A0A194W3C7</accession>
<reference evidence="4" key="1">
    <citation type="submission" date="2014-12" db="EMBL/GenBank/DDBJ databases">
        <title>Genome Sequence of Valsa Canker Pathogens Uncovers a Specific Adaption of Colonization on Woody Bark.</title>
        <authorList>
            <person name="Yin Z."/>
            <person name="Liu H."/>
            <person name="Gao X."/>
            <person name="Li Z."/>
            <person name="Song N."/>
            <person name="Ke X."/>
            <person name="Dai Q."/>
            <person name="Wu Y."/>
            <person name="Sun Y."/>
            <person name="Xu J.-R."/>
            <person name="Kang Z.K."/>
            <person name="Wang L."/>
            <person name="Huang L."/>
        </authorList>
    </citation>
    <scope>NUCLEOTIDE SEQUENCE [LARGE SCALE GENOMIC DNA]</scope>
    <source>
        <strain evidence="4">03-8</strain>
    </source>
</reference>
<dbReference type="EMBL" id="CM003104">
    <property type="protein sequence ID" value="KUI71036.1"/>
    <property type="molecule type" value="Genomic_DNA"/>
</dbReference>
<name>A0A194W3C7_CYTMA</name>
<dbReference type="SMR" id="A0A194W3C7"/>
<dbReference type="Gene3D" id="3.40.50.720">
    <property type="entry name" value="NAD(P)-binding Rossmann-like Domain"/>
    <property type="match status" value="1"/>
</dbReference>
<protein>
    <submittedName>
        <fullName evidence="4">NmrA-like family domain-containing protein 1</fullName>
    </submittedName>
</protein>
<dbReference type="Gene3D" id="3.90.25.10">
    <property type="entry name" value="UDP-galactose 4-epimerase, domain 1"/>
    <property type="match status" value="1"/>
</dbReference>
<dbReference type="InterPro" id="IPR036291">
    <property type="entry name" value="NAD(P)-bd_dom_sf"/>
</dbReference>
<dbReference type="SUPFAM" id="SSF51735">
    <property type="entry name" value="NAD(P)-binding Rossmann-fold domains"/>
    <property type="match status" value="1"/>
</dbReference>
<dbReference type="Pfam" id="PF05368">
    <property type="entry name" value="NmrA"/>
    <property type="match status" value="1"/>
</dbReference>
<evidence type="ECO:0000256" key="2">
    <source>
        <dbReference type="ARBA" id="ARBA00022857"/>
    </source>
</evidence>
<proteinExistence type="inferred from homology"/>
<evidence type="ECO:0000313" key="5">
    <source>
        <dbReference type="Proteomes" id="UP000078559"/>
    </source>
</evidence>